<evidence type="ECO:0000313" key="6">
    <source>
        <dbReference type="EMBL" id="EYC34669.1"/>
    </source>
</evidence>
<dbReference type="PANTHER" id="PTHR10083">
    <property type="entry name" value="KUNITZ-TYPE PROTEASE INHIBITOR-RELATED"/>
    <property type="match status" value="1"/>
</dbReference>
<evidence type="ECO:0000256" key="3">
    <source>
        <dbReference type="ARBA" id="ARBA00023157"/>
    </source>
</evidence>
<dbReference type="Pfam" id="PF00014">
    <property type="entry name" value="Kunitz_BPTI"/>
    <property type="match status" value="1"/>
</dbReference>
<dbReference type="Proteomes" id="UP000024635">
    <property type="component" value="Unassembled WGS sequence"/>
</dbReference>
<name>A0A016W4A7_9BILA</name>
<sequence>MIMNPAFFVLLIAVFMCSVEPNKNIYIISQSRSNSQKRCEAPTPERFPGCTANIVRFTYNDETPACEEFKYDGCSHSPNNFETLEECQKECLKKEA</sequence>
<evidence type="ECO:0000313" key="7">
    <source>
        <dbReference type="Proteomes" id="UP000024635"/>
    </source>
</evidence>
<protein>
    <recommendedName>
        <fullName evidence="5">BPTI/Kunitz inhibitor domain-containing protein</fullName>
    </recommendedName>
</protein>
<dbReference type="GO" id="GO:0005615">
    <property type="term" value="C:extracellular space"/>
    <property type="evidence" value="ECO:0007669"/>
    <property type="project" value="TreeGrafter"/>
</dbReference>
<accession>A0A016W4A7</accession>
<keyword evidence="3" id="KW-1015">Disulfide bond</keyword>
<keyword evidence="2" id="KW-0722">Serine protease inhibitor</keyword>
<feature type="domain" description="BPTI/Kunitz inhibitor" evidence="5">
    <location>
        <begin position="39"/>
        <end position="91"/>
    </location>
</feature>
<dbReference type="GO" id="GO:0004867">
    <property type="term" value="F:serine-type endopeptidase inhibitor activity"/>
    <property type="evidence" value="ECO:0007669"/>
    <property type="project" value="UniProtKB-KW"/>
</dbReference>
<keyword evidence="1" id="KW-0646">Protease inhibitor</keyword>
<dbReference type="AlphaFoldDB" id="A0A016W4A7"/>
<dbReference type="InterPro" id="IPR020901">
    <property type="entry name" value="Prtase_inh_Kunz-CS"/>
</dbReference>
<gene>
    <name evidence="6" type="primary">Acey_s0001.g89</name>
    <name evidence="6" type="ORF">Y032_0001g89</name>
</gene>
<comment type="caution">
    <text evidence="6">The sequence shown here is derived from an EMBL/GenBank/DDBJ whole genome shotgun (WGS) entry which is preliminary data.</text>
</comment>
<evidence type="ECO:0000259" key="5">
    <source>
        <dbReference type="PROSITE" id="PS50279"/>
    </source>
</evidence>
<evidence type="ECO:0000256" key="2">
    <source>
        <dbReference type="ARBA" id="ARBA00022900"/>
    </source>
</evidence>
<feature type="chain" id="PRO_5001494246" description="BPTI/Kunitz inhibitor domain-containing protein" evidence="4">
    <location>
        <begin position="22"/>
        <end position="96"/>
    </location>
</feature>
<evidence type="ECO:0000256" key="4">
    <source>
        <dbReference type="SAM" id="SignalP"/>
    </source>
</evidence>
<dbReference type="SUPFAM" id="SSF57362">
    <property type="entry name" value="BPTI-like"/>
    <property type="match status" value="1"/>
</dbReference>
<proteinExistence type="predicted"/>
<dbReference type="SMART" id="SM00131">
    <property type="entry name" value="KU"/>
    <property type="match status" value="1"/>
</dbReference>
<keyword evidence="4" id="KW-0732">Signal</keyword>
<dbReference type="InterPro" id="IPR002223">
    <property type="entry name" value="Kunitz_BPTI"/>
</dbReference>
<dbReference type="Gene3D" id="4.10.410.10">
    <property type="entry name" value="Pancreatic trypsin inhibitor Kunitz domain"/>
    <property type="match status" value="1"/>
</dbReference>
<keyword evidence="7" id="KW-1185">Reference proteome</keyword>
<dbReference type="InterPro" id="IPR036880">
    <property type="entry name" value="Kunitz_BPTI_sf"/>
</dbReference>
<feature type="signal peptide" evidence="4">
    <location>
        <begin position="1"/>
        <end position="21"/>
    </location>
</feature>
<dbReference type="PROSITE" id="PS50279">
    <property type="entry name" value="BPTI_KUNITZ_2"/>
    <property type="match status" value="1"/>
</dbReference>
<dbReference type="PROSITE" id="PS00280">
    <property type="entry name" value="BPTI_KUNITZ_1"/>
    <property type="match status" value="1"/>
</dbReference>
<organism evidence="6 7">
    <name type="scientific">Ancylostoma ceylanicum</name>
    <dbReference type="NCBI Taxonomy" id="53326"/>
    <lineage>
        <taxon>Eukaryota</taxon>
        <taxon>Metazoa</taxon>
        <taxon>Ecdysozoa</taxon>
        <taxon>Nematoda</taxon>
        <taxon>Chromadorea</taxon>
        <taxon>Rhabditida</taxon>
        <taxon>Rhabditina</taxon>
        <taxon>Rhabditomorpha</taxon>
        <taxon>Strongyloidea</taxon>
        <taxon>Ancylostomatidae</taxon>
        <taxon>Ancylostomatinae</taxon>
        <taxon>Ancylostoma</taxon>
    </lineage>
</organism>
<dbReference type="InterPro" id="IPR050098">
    <property type="entry name" value="TFPI/VKTCI-like"/>
</dbReference>
<evidence type="ECO:0000256" key="1">
    <source>
        <dbReference type="ARBA" id="ARBA00022690"/>
    </source>
</evidence>
<dbReference type="OrthoDB" id="6775666at2759"/>
<dbReference type="PANTHER" id="PTHR10083:SF374">
    <property type="entry name" value="BPTI_KUNITZ INHIBITOR DOMAIN-CONTAINING PROTEIN"/>
    <property type="match status" value="1"/>
</dbReference>
<dbReference type="EMBL" id="JARK01001337">
    <property type="protein sequence ID" value="EYC34669.1"/>
    <property type="molecule type" value="Genomic_DNA"/>
</dbReference>
<reference evidence="7" key="1">
    <citation type="journal article" date="2015" name="Nat. Genet.">
        <title>The genome and transcriptome of the zoonotic hookworm Ancylostoma ceylanicum identify infection-specific gene families.</title>
        <authorList>
            <person name="Schwarz E.M."/>
            <person name="Hu Y."/>
            <person name="Antoshechkin I."/>
            <person name="Miller M.M."/>
            <person name="Sternberg P.W."/>
            <person name="Aroian R.V."/>
        </authorList>
    </citation>
    <scope>NUCLEOTIDE SEQUENCE</scope>
    <source>
        <strain evidence="7">HY135</strain>
    </source>
</reference>